<accession>A0A0A9CVP4</accession>
<dbReference type="AlphaFoldDB" id="A0A0A9CVP4"/>
<reference evidence="1" key="2">
    <citation type="journal article" date="2015" name="Data Brief">
        <title>Shoot transcriptome of the giant reed, Arundo donax.</title>
        <authorList>
            <person name="Barrero R.A."/>
            <person name="Guerrero F.D."/>
            <person name="Moolhuijzen P."/>
            <person name="Goolsby J.A."/>
            <person name="Tidwell J."/>
            <person name="Bellgard S.E."/>
            <person name="Bellgard M.I."/>
        </authorList>
    </citation>
    <scope>NUCLEOTIDE SEQUENCE</scope>
    <source>
        <tissue evidence="1">Shoot tissue taken approximately 20 cm above the soil surface</tissue>
    </source>
</reference>
<organism evidence="1">
    <name type="scientific">Arundo donax</name>
    <name type="common">Giant reed</name>
    <name type="synonym">Donax arundinaceus</name>
    <dbReference type="NCBI Taxonomy" id="35708"/>
    <lineage>
        <taxon>Eukaryota</taxon>
        <taxon>Viridiplantae</taxon>
        <taxon>Streptophyta</taxon>
        <taxon>Embryophyta</taxon>
        <taxon>Tracheophyta</taxon>
        <taxon>Spermatophyta</taxon>
        <taxon>Magnoliopsida</taxon>
        <taxon>Liliopsida</taxon>
        <taxon>Poales</taxon>
        <taxon>Poaceae</taxon>
        <taxon>PACMAD clade</taxon>
        <taxon>Arundinoideae</taxon>
        <taxon>Arundineae</taxon>
        <taxon>Arundo</taxon>
    </lineage>
</organism>
<dbReference type="EMBL" id="GBRH01219387">
    <property type="protein sequence ID" value="JAD78508.1"/>
    <property type="molecule type" value="Transcribed_RNA"/>
</dbReference>
<name>A0A0A9CVP4_ARUDO</name>
<proteinExistence type="predicted"/>
<protein>
    <submittedName>
        <fullName evidence="1">Uncharacterized protein</fullName>
    </submittedName>
</protein>
<evidence type="ECO:0000313" key="1">
    <source>
        <dbReference type="EMBL" id="JAD78508.1"/>
    </source>
</evidence>
<sequence length="46" mass="5276">MLPTISIISILQRRDELMCICSFSSFHNLIFVSFWLTESNVVPDTA</sequence>
<reference evidence="1" key="1">
    <citation type="submission" date="2014-09" db="EMBL/GenBank/DDBJ databases">
        <authorList>
            <person name="Magalhaes I.L.F."/>
            <person name="Oliveira U."/>
            <person name="Santos F.R."/>
            <person name="Vidigal T.H.D.A."/>
            <person name="Brescovit A.D."/>
            <person name="Santos A.J."/>
        </authorList>
    </citation>
    <scope>NUCLEOTIDE SEQUENCE</scope>
    <source>
        <tissue evidence="1">Shoot tissue taken approximately 20 cm above the soil surface</tissue>
    </source>
</reference>